<dbReference type="AlphaFoldDB" id="A0A6J4MCC4"/>
<feature type="non-terminal residue" evidence="2">
    <location>
        <position position="1"/>
    </location>
</feature>
<feature type="region of interest" description="Disordered" evidence="1">
    <location>
        <begin position="1"/>
        <end position="85"/>
    </location>
</feature>
<evidence type="ECO:0000313" key="2">
    <source>
        <dbReference type="EMBL" id="CAA9356303.1"/>
    </source>
</evidence>
<feature type="compositionally biased region" description="Low complexity" evidence="1">
    <location>
        <begin position="1"/>
        <end position="18"/>
    </location>
</feature>
<sequence length="171" mass="17326">ERTRRGANPAVAAAALGRARGGRRAAARAVRREPLVLARRGDAGAERRGPAGEPAARPPRLRPDGAPRLFARARGRGGGARPERARLPAGAARVLHRTAARGVAGGAAVRGAGGGAVRHGGRGALADPAPLLGGAQALRIGRARERAAGGARRLVPRRAQRPAAVAVAPRC</sequence>
<proteinExistence type="predicted"/>
<protein>
    <submittedName>
        <fullName evidence="2">Uncharacterized protein</fullName>
    </submittedName>
</protein>
<evidence type="ECO:0000256" key="1">
    <source>
        <dbReference type="SAM" id="MobiDB-lite"/>
    </source>
</evidence>
<gene>
    <name evidence="2" type="ORF">AVDCRST_MAG40-3195</name>
</gene>
<reference evidence="2" key="1">
    <citation type="submission" date="2020-02" db="EMBL/GenBank/DDBJ databases">
        <authorList>
            <person name="Meier V. D."/>
        </authorList>
    </citation>
    <scope>NUCLEOTIDE SEQUENCE</scope>
    <source>
        <strain evidence="2">AVDCRST_MAG40</strain>
    </source>
</reference>
<feature type="compositionally biased region" description="Basic and acidic residues" evidence="1">
    <location>
        <begin position="30"/>
        <end position="50"/>
    </location>
</feature>
<feature type="non-terminal residue" evidence="2">
    <location>
        <position position="171"/>
    </location>
</feature>
<name>A0A6J4MCC4_9BACT</name>
<organism evidence="2">
    <name type="scientific">uncultured Gemmatimonadaceae bacterium</name>
    <dbReference type="NCBI Taxonomy" id="246130"/>
    <lineage>
        <taxon>Bacteria</taxon>
        <taxon>Pseudomonadati</taxon>
        <taxon>Gemmatimonadota</taxon>
        <taxon>Gemmatimonadia</taxon>
        <taxon>Gemmatimonadales</taxon>
        <taxon>Gemmatimonadaceae</taxon>
        <taxon>environmental samples</taxon>
    </lineage>
</organism>
<accession>A0A6J4MCC4</accession>
<dbReference type="EMBL" id="CADCTX010000877">
    <property type="protein sequence ID" value="CAA9356303.1"/>
    <property type="molecule type" value="Genomic_DNA"/>
</dbReference>